<dbReference type="AlphaFoldDB" id="A0A8K0W6G2"/>
<comment type="caution">
    <text evidence="2">The sequence shown here is derived from an EMBL/GenBank/DDBJ whole genome shotgun (WGS) entry which is preliminary data.</text>
</comment>
<dbReference type="EMBL" id="JAGPXF010000007">
    <property type="protein sequence ID" value="KAH7235329.1"/>
    <property type="molecule type" value="Genomic_DNA"/>
</dbReference>
<keyword evidence="3" id="KW-1185">Reference proteome</keyword>
<keyword evidence="1" id="KW-0812">Transmembrane</keyword>
<name>A0A8K0W6G2_9HYPO</name>
<gene>
    <name evidence="2" type="ORF">BKA59DRAFT_484689</name>
</gene>
<keyword evidence="1" id="KW-1133">Transmembrane helix</keyword>
<organism evidence="2 3">
    <name type="scientific">Fusarium tricinctum</name>
    <dbReference type="NCBI Taxonomy" id="61284"/>
    <lineage>
        <taxon>Eukaryota</taxon>
        <taxon>Fungi</taxon>
        <taxon>Dikarya</taxon>
        <taxon>Ascomycota</taxon>
        <taxon>Pezizomycotina</taxon>
        <taxon>Sordariomycetes</taxon>
        <taxon>Hypocreomycetidae</taxon>
        <taxon>Hypocreales</taxon>
        <taxon>Nectriaceae</taxon>
        <taxon>Fusarium</taxon>
        <taxon>Fusarium tricinctum species complex</taxon>
    </lineage>
</organism>
<accession>A0A8K0W6G2</accession>
<sequence length="347" mass="39493">MAPLNPFDAIGWDVACRDNINKFLDTWSEYDKWGSSAATTITALIPLLISVWGLPTADILELYLVDEHLVAAFTAGLTFALPVRQEPSFKKLTETLLRSHSRRSLVPEPTCHNRLKFFLYRLAFVLSQMAIILLAIGFNHFLIDSPPQPFWSCPTGPAVWHICFLLAIPSVGFIWWSVLVITYRKMPLEGGSGIVLYNRRFAFHPLIQLLPGLLQALLTILYTFMFAVLYGTSIRSALERVIIMAFAVFLSRALSLWYASVFKDRHPKLLIHCEDGDNLNDRRRIVEAYIGIPSPPLTSPSVSVASQRDSEPDQVQVQRYGRGLDEQWLPLTDLSERQPRRYRNLTF</sequence>
<evidence type="ECO:0000313" key="3">
    <source>
        <dbReference type="Proteomes" id="UP000813427"/>
    </source>
</evidence>
<evidence type="ECO:0008006" key="4">
    <source>
        <dbReference type="Google" id="ProtNLM"/>
    </source>
</evidence>
<proteinExistence type="predicted"/>
<keyword evidence="1" id="KW-0472">Membrane</keyword>
<dbReference type="OrthoDB" id="3867516at2759"/>
<dbReference type="Proteomes" id="UP000813427">
    <property type="component" value="Unassembled WGS sequence"/>
</dbReference>
<reference evidence="2" key="1">
    <citation type="journal article" date="2021" name="Nat. Commun.">
        <title>Genetic determinants of endophytism in the Arabidopsis root mycobiome.</title>
        <authorList>
            <person name="Mesny F."/>
            <person name="Miyauchi S."/>
            <person name="Thiergart T."/>
            <person name="Pickel B."/>
            <person name="Atanasova L."/>
            <person name="Karlsson M."/>
            <person name="Huettel B."/>
            <person name="Barry K.W."/>
            <person name="Haridas S."/>
            <person name="Chen C."/>
            <person name="Bauer D."/>
            <person name="Andreopoulos W."/>
            <person name="Pangilinan J."/>
            <person name="LaButti K."/>
            <person name="Riley R."/>
            <person name="Lipzen A."/>
            <person name="Clum A."/>
            <person name="Drula E."/>
            <person name="Henrissat B."/>
            <person name="Kohler A."/>
            <person name="Grigoriev I.V."/>
            <person name="Martin F.M."/>
            <person name="Hacquard S."/>
        </authorList>
    </citation>
    <scope>NUCLEOTIDE SEQUENCE</scope>
    <source>
        <strain evidence="2">MPI-SDFR-AT-0068</strain>
    </source>
</reference>
<evidence type="ECO:0000313" key="2">
    <source>
        <dbReference type="EMBL" id="KAH7235329.1"/>
    </source>
</evidence>
<feature type="transmembrane region" description="Helical" evidence="1">
    <location>
        <begin position="202"/>
        <end position="229"/>
    </location>
</feature>
<protein>
    <recommendedName>
        <fullName evidence="4">Transmembrane protein</fullName>
    </recommendedName>
</protein>
<evidence type="ECO:0000256" key="1">
    <source>
        <dbReference type="SAM" id="Phobius"/>
    </source>
</evidence>
<feature type="transmembrane region" description="Helical" evidence="1">
    <location>
        <begin position="33"/>
        <end position="54"/>
    </location>
</feature>
<feature type="transmembrane region" description="Helical" evidence="1">
    <location>
        <begin position="118"/>
        <end position="138"/>
    </location>
</feature>
<feature type="transmembrane region" description="Helical" evidence="1">
    <location>
        <begin position="241"/>
        <end position="259"/>
    </location>
</feature>
<feature type="transmembrane region" description="Helical" evidence="1">
    <location>
        <begin position="158"/>
        <end position="181"/>
    </location>
</feature>